<protein>
    <submittedName>
        <fullName evidence="1">Uncharacterized protein</fullName>
    </submittedName>
</protein>
<keyword evidence="2" id="KW-1185">Reference proteome</keyword>
<accession>A0A0D6MN80</accession>
<organism evidence="1 2">
    <name type="scientific">Tanticharoenia sakaeratensis NBRC 103193</name>
    <dbReference type="NCBI Taxonomy" id="1231623"/>
    <lineage>
        <taxon>Bacteria</taxon>
        <taxon>Pseudomonadati</taxon>
        <taxon>Pseudomonadota</taxon>
        <taxon>Alphaproteobacteria</taxon>
        <taxon>Acetobacterales</taxon>
        <taxon>Acetobacteraceae</taxon>
        <taxon>Tanticharoenia</taxon>
    </lineage>
</organism>
<dbReference type="AlphaFoldDB" id="A0A0D6MN80"/>
<dbReference type="RefSeq" id="WP_048849606.1">
    <property type="nucleotide sequence ID" value="NZ_BALE01000033.1"/>
</dbReference>
<sequence>MTIRVRLYRPSDLFGRLICWRLESQWSHATIEFDGTIYSATFPHILMCGPNDAAFGMPPRTGRAIEVRMSDDERARALAYCQSMLGTSYDVLAIAGWALRIEAMQRPHHAYCFEYVADALAAAGVFPDSRRLITGDQLLVDLYASGRVLNPDIGQFDQMGARAAAKHQPAPVAVPAPLVRP</sequence>
<dbReference type="Gene3D" id="3.90.1720.10">
    <property type="entry name" value="endopeptidase domain like (from Nostoc punctiforme)"/>
    <property type="match status" value="1"/>
</dbReference>
<proteinExistence type="predicted"/>
<dbReference type="InterPro" id="IPR038765">
    <property type="entry name" value="Papain-like_cys_pep_sf"/>
</dbReference>
<reference evidence="1 2" key="1">
    <citation type="submission" date="2012-10" db="EMBL/GenBank/DDBJ databases">
        <title>Genome sequencing of Tanticharoenia sakaeratensis NBRC 103193.</title>
        <authorList>
            <person name="Azuma Y."/>
            <person name="Hadano H."/>
            <person name="Hirakawa H."/>
            <person name="Matsushita K."/>
        </authorList>
    </citation>
    <scope>NUCLEOTIDE SEQUENCE [LARGE SCALE GENOMIC DNA]</scope>
    <source>
        <strain evidence="1 2">NBRC 103193</strain>
    </source>
</reference>
<dbReference type="SUPFAM" id="SSF54001">
    <property type="entry name" value="Cysteine proteinases"/>
    <property type="match status" value="1"/>
</dbReference>
<gene>
    <name evidence="1" type="ORF">Tasa_033_010</name>
</gene>
<dbReference type="OrthoDB" id="7261780at2"/>
<dbReference type="Proteomes" id="UP000032679">
    <property type="component" value="Unassembled WGS sequence"/>
</dbReference>
<comment type="caution">
    <text evidence="1">The sequence shown here is derived from an EMBL/GenBank/DDBJ whole genome shotgun (WGS) entry which is preliminary data.</text>
</comment>
<evidence type="ECO:0000313" key="1">
    <source>
        <dbReference type="EMBL" id="GAN54896.1"/>
    </source>
</evidence>
<name>A0A0D6MN80_9PROT</name>
<dbReference type="STRING" id="1231623.Tasa_033_010"/>
<dbReference type="EMBL" id="BALE01000033">
    <property type="protein sequence ID" value="GAN54896.1"/>
    <property type="molecule type" value="Genomic_DNA"/>
</dbReference>
<evidence type="ECO:0000313" key="2">
    <source>
        <dbReference type="Proteomes" id="UP000032679"/>
    </source>
</evidence>